<feature type="signal peptide" evidence="1">
    <location>
        <begin position="1"/>
        <end position="23"/>
    </location>
</feature>
<evidence type="ECO:0000313" key="4">
    <source>
        <dbReference type="Proteomes" id="UP001256588"/>
    </source>
</evidence>
<dbReference type="RefSeq" id="WP_310235257.1">
    <property type="nucleotide sequence ID" value="NZ_JAVDWO010000007.1"/>
</dbReference>
<reference evidence="3 4" key="1">
    <citation type="submission" date="2023-07" db="EMBL/GenBank/DDBJ databases">
        <title>Sorghum-associated microbial communities from plants grown in Nebraska, USA.</title>
        <authorList>
            <person name="Schachtman D."/>
        </authorList>
    </citation>
    <scope>NUCLEOTIDE SEQUENCE [LARGE SCALE GENOMIC DNA]</scope>
    <source>
        <strain evidence="3 4">4099</strain>
    </source>
</reference>
<evidence type="ECO:0000259" key="2">
    <source>
        <dbReference type="Pfam" id="PF00326"/>
    </source>
</evidence>
<dbReference type="Pfam" id="PF00326">
    <property type="entry name" value="Peptidase_S9"/>
    <property type="match status" value="1"/>
</dbReference>
<protein>
    <submittedName>
        <fullName evidence="3">Dipeptidyl aminopeptidase/acylaminoacyl peptidase</fullName>
    </submittedName>
</protein>
<dbReference type="InterPro" id="IPR029058">
    <property type="entry name" value="AB_hydrolase_fold"/>
</dbReference>
<dbReference type="GO" id="GO:0004177">
    <property type="term" value="F:aminopeptidase activity"/>
    <property type="evidence" value="ECO:0007669"/>
    <property type="project" value="UniProtKB-KW"/>
</dbReference>
<dbReference type="SUPFAM" id="SSF53474">
    <property type="entry name" value="alpha/beta-Hydrolases"/>
    <property type="match status" value="1"/>
</dbReference>
<sequence length="694" mass="76512">MLRWLWALAAVLLLLVAAEPADAISPRRLVEVADFSGVTLSPDGRYVAYRIEQPSVERNTYDSVWYVQDMVAASPPLRLADGGTPLREQAGLSIPAPAVWSPDGRWIYYRALLDGRVDVWRAATDGSGAQAMTHDPANVRAFSLSTDGSELHYSVGAARDIVLAAEQAEYDQGVRIDRTVPLGQALFRSGNVDGRLATQRLRDNEVLRYPLLADVPDRWTALDLTTGERRELDARRVPPAPLASVDLAAGYGDVHAVLPEPAGHRIALITRTGERNGLRDRPGAALAVLPHGRARVPVICNADACRGKAINAVQWRPGTDEVLFTMEDASEGHTQSIHRWNVETGVVHTVMRTRGLANGGVRLMPSDCGVSAGTLACVVAEADRPPRLERIDIESGARVVLFDPNPALTADMAATRVRLLRWTDAGGQQFTGQFYPARHEGPGRPPLFVSYYWCKGFVRGGLGEELPFASLAQDGIAALCITLAPSREDGVEQYELGRSAVESVVALLAEQGEIDPGRVGMGGLSLGSEITMWTVMHSQVLTAASVSSLGLSPLYHLLLSNFGDAFPNRLQAGWQLGTLEETPERWRQFSPLFNLDRIRVPILMQLPEQEYIHSLDYAVPLMREGRADMYVFPHEPHQKFQPRHKLAVYERNLDWFRFWLRDVEDPDPAKREQYAHWRAMKAGLSITAKRDDGG</sequence>
<dbReference type="Gene3D" id="2.120.10.30">
    <property type="entry name" value="TolB, C-terminal domain"/>
    <property type="match status" value="1"/>
</dbReference>
<dbReference type="InterPro" id="IPR011042">
    <property type="entry name" value="6-blade_b-propeller_TolB-like"/>
</dbReference>
<organism evidence="3 4">
    <name type="scientific">Luteimonas terrae</name>
    <dbReference type="NCBI Taxonomy" id="1530191"/>
    <lineage>
        <taxon>Bacteria</taxon>
        <taxon>Pseudomonadati</taxon>
        <taxon>Pseudomonadota</taxon>
        <taxon>Gammaproteobacteria</taxon>
        <taxon>Lysobacterales</taxon>
        <taxon>Lysobacteraceae</taxon>
        <taxon>Luteimonas</taxon>
    </lineage>
</organism>
<dbReference type="InterPro" id="IPR001375">
    <property type="entry name" value="Peptidase_S9_cat"/>
</dbReference>
<keyword evidence="1" id="KW-0732">Signal</keyword>
<gene>
    <name evidence="3" type="ORF">J2W68_002013</name>
</gene>
<dbReference type="InterPro" id="IPR053536">
    <property type="entry name" value="Lasso_peptide_isopeptidase"/>
</dbReference>
<name>A0ABU1XWZ1_9GAMM</name>
<dbReference type="SUPFAM" id="SSF82171">
    <property type="entry name" value="DPP6 N-terminal domain-like"/>
    <property type="match status" value="1"/>
</dbReference>
<dbReference type="InterPro" id="IPR011659">
    <property type="entry name" value="WD40"/>
</dbReference>
<dbReference type="NCBIfam" id="NF033523">
    <property type="entry name" value="lasso_peptidase"/>
    <property type="match status" value="1"/>
</dbReference>
<keyword evidence="3" id="KW-0378">Hydrolase</keyword>
<dbReference type="Gene3D" id="3.40.50.1820">
    <property type="entry name" value="alpha/beta hydrolase"/>
    <property type="match status" value="1"/>
</dbReference>
<feature type="chain" id="PRO_5045960587" evidence="1">
    <location>
        <begin position="24"/>
        <end position="694"/>
    </location>
</feature>
<dbReference type="EMBL" id="JAVDWO010000007">
    <property type="protein sequence ID" value="MDR7193279.1"/>
    <property type="molecule type" value="Genomic_DNA"/>
</dbReference>
<accession>A0ABU1XWZ1</accession>
<comment type="caution">
    <text evidence="3">The sequence shown here is derived from an EMBL/GenBank/DDBJ whole genome shotgun (WGS) entry which is preliminary data.</text>
</comment>
<dbReference type="Proteomes" id="UP001256588">
    <property type="component" value="Unassembled WGS sequence"/>
</dbReference>
<keyword evidence="3" id="KW-0031">Aminopeptidase</keyword>
<evidence type="ECO:0000313" key="3">
    <source>
        <dbReference type="EMBL" id="MDR7193279.1"/>
    </source>
</evidence>
<feature type="domain" description="Peptidase S9 prolyl oligopeptidase catalytic" evidence="2">
    <location>
        <begin position="504"/>
        <end position="660"/>
    </location>
</feature>
<proteinExistence type="predicted"/>
<evidence type="ECO:0000256" key="1">
    <source>
        <dbReference type="SAM" id="SignalP"/>
    </source>
</evidence>
<keyword evidence="3" id="KW-0645">Protease</keyword>
<dbReference type="Pfam" id="PF07676">
    <property type="entry name" value="PD40"/>
    <property type="match status" value="1"/>
</dbReference>
<keyword evidence="4" id="KW-1185">Reference proteome</keyword>